<accession>A0ABP7NDR9</accession>
<comment type="caution">
    <text evidence="3">The sequence shown here is derived from an EMBL/GenBank/DDBJ whole genome shotgun (WGS) entry which is preliminary data.</text>
</comment>
<evidence type="ECO:0000256" key="1">
    <source>
        <dbReference type="SAM" id="MobiDB-lite"/>
    </source>
</evidence>
<dbReference type="RefSeq" id="WP_345288504.1">
    <property type="nucleotide sequence ID" value="NZ_BAABAJ010000038.1"/>
</dbReference>
<feature type="compositionally biased region" description="Gly residues" evidence="1">
    <location>
        <begin position="77"/>
        <end position="89"/>
    </location>
</feature>
<evidence type="ECO:0000256" key="2">
    <source>
        <dbReference type="SAM" id="SignalP"/>
    </source>
</evidence>
<dbReference type="EMBL" id="BAABAJ010000038">
    <property type="protein sequence ID" value="GAA3943880.1"/>
    <property type="molecule type" value="Genomic_DNA"/>
</dbReference>
<feature type="signal peptide" evidence="2">
    <location>
        <begin position="1"/>
        <end position="22"/>
    </location>
</feature>
<protein>
    <submittedName>
        <fullName evidence="3">DUF5719 family protein</fullName>
    </submittedName>
</protein>
<feature type="chain" id="PRO_5045981896" evidence="2">
    <location>
        <begin position="23"/>
        <end position="517"/>
    </location>
</feature>
<evidence type="ECO:0000313" key="3">
    <source>
        <dbReference type="EMBL" id="GAA3943880.1"/>
    </source>
</evidence>
<evidence type="ECO:0000313" key="4">
    <source>
        <dbReference type="Proteomes" id="UP001501000"/>
    </source>
</evidence>
<keyword evidence="2" id="KW-0732">Signal</keyword>
<dbReference type="InterPro" id="IPR043777">
    <property type="entry name" value="DUF5719"/>
</dbReference>
<name>A0ABP7NDR9_9ACTN</name>
<feature type="compositionally biased region" description="Polar residues" evidence="1">
    <location>
        <begin position="55"/>
        <end position="68"/>
    </location>
</feature>
<proteinExistence type="predicted"/>
<feature type="region of interest" description="Disordered" evidence="1">
    <location>
        <begin position="53"/>
        <end position="132"/>
    </location>
</feature>
<keyword evidence="4" id="KW-1185">Reference proteome</keyword>
<dbReference type="Proteomes" id="UP001501000">
    <property type="component" value="Unassembled WGS sequence"/>
</dbReference>
<dbReference type="Pfam" id="PF18986">
    <property type="entry name" value="DUF5719"/>
    <property type="match status" value="1"/>
</dbReference>
<reference evidence="4" key="1">
    <citation type="journal article" date="2019" name="Int. J. Syst. Evol. Microbiol.">
        <title>The Global Catalogue of Microorganisms (GCM) 10K type strain sequencing project: providing services to taxonomists for standard genome sequencing and annotation.</title>
        <authorList>
            <consortium name="The Broad Institute Genomics Platform"/>
            <consortium name="The Broad Institute Genome Sequencing Center for Infectious Disease"/>
            <person name="Wu L."/>
            <person name="Ma J."/>
        </authorList>
    </citation>
    <scope>NUCLEOTIDE SEQUENCE [LARGE SCALE GENOMIC DNA]</scope>
    <source>
        <strain evidence="4">JCM 16956</strain>
    </source>
</reference>
<sequence>MKRTTLSLIAVATALAAVTGFAALTAPEEAGAPAAPARVASRMPVERSTLLCPAPSSSEVAETVHTSYTPPGTGAASAGGGPAGAGTGGTAPPVAQLRPAADAAATGGPAGGAKRKAPKVPATVTEPGKPVTAEADGAAVPALTGAAAGSLAPGWTVQQTTAVPAGGARGLLGLTCGAPDTDFWFPAASTGKGRQDYMHLTNPDDTGAVADIELHGPEGVLKSQYSDGIPVPARSTVPVLLSTLTTEAAAEDVTVHVTTRSGRVGAALAAADDTHGSDWLAASADPAPGAVLPGIPADATSVRLVAFAPGEEDADLKIQLATATGTIVPASAASLHVKSGMTAAVDLPDLTRGEAGSLILGPSDPKKPAPVVAALRVVRGKGTKEEIAFIPAATPITARATVADNRAKASTLSLVAPGEGAQVKVTASAGSGGGEPATRTVTVKGGTTTALTDLAPTGLKGSYALTVEKVSGGPVYAARTLALPQDGIPMFTVQTLTDDRGTVEVPAARQDLGVLDD</sequence>
<organism evidence="3 4">
    <name type="scientific">Streptomyces gulbargensis</name>
    <dbReference type="NCBI Taxonomy" id="364901"/>
    <lineage>
        <taxon>Bacteria</taxon>
        <taxon>Bacillati</taxon>
        <taxon>Actinomycetota</taxon>
        <taxon>Actinomycetes</taxon>
        <taxon>Kitasatosporales</taxon>
        <taxon>Streptomycetaceae</taxon>
        <taxon>Streptomyces</taxon>
    </lineage>
</organism>
<gene>
    <name evidence="3" type="ORF">GCM10022244_59470</name>
</gene>